<dbReference type="AlphaFoldDB" id="A0A2A7UQP1"/>
<dbReference type="PANTHER" id="PTHR43827:SF3">
    <property type="entry name" value="NADP-DEPENDENT OXIDOREDUCTASE DOMAIN-CONTAINING PROTEIN"/>
    <property type="match status" value="1"/>
</dbReference>
<dbReference type="RefSeq" id="WP_066538011.1">
    <property type="nucleotide sequence ID" value="NZ_PDEA01000001.1"/>
</dbReference>
<name>A0A2A7UQP1_COMTR</name>
<dbReference type="Proteomes" id="UP000220246">
    <property type="component" value="Unassembled WGS sequence"/>
</dbReference>
<dbReference type="GO" id="GO:0051596">
    <property type="term" value="P:methylglyoxal catabolic process"/>
    <property type="evidence" value="ECO:0007669"/>
    <property type="project" value="TreeGrafter"/>
</dbReference>
<feature type="active site" description="Proton donor" evidence="4">
    <location>
        <position position="52"/>
    </location>
</feature>
<dbReference type="PIRSF" id="PIRSF000097">
    <property type="entry name" value="AKR"/>
    <property type="match status" value="1"/>
</dbReference>
<evidence type="ECO:0000259" key="7">
    <source>
        <dbReference type="Pfam" id="PF00248"/>
    </source>
</evidence>
<dbReference type="Gene3D" id="3.20.20.100">
    <property type="entry name" value="NADP-dependent oxidoreductase domain"/>
    <property type="match status" value="1"/>
</dbReference>
<dbReference type="GO" id="GO:1990002">
    <property type="term" value="F:methylglyoxal reductase (NADPH) (acetol producing) activity"/>
    <property type="evidence" value="ECO:0007669"/>
    <property type="project" value="TreeGrafter"/>
</dbReference>
<organism evidence="8 9">
    <name type="scientific">Comamonas terrigena</name>
    <dbReference type="NCBI Taxonomy" id="32013"/>
    <lineage>
        <taxon>Bacteria</taxon>
        <taxon>Pseudomonadati</taxon>
        <taxon>Pseudomonadota</taxon>
        <taxon>Betaproteobacteria</taxon>
        <taxon>Burkholderiales</taxon>
        <taxon>Comamonadaceae</taxon>
        <taxon>Comamonas</taxon>
    </lineage>
</organism>
<dbReference type="STRING" id="1219032.GCA_001515545_02321"/>
<feature type="binding site" evidence="5">
    <location>
        <position position="110"/>
    </location>
    <ligand>
        <name>substrate</name>
    </ligand>
</feature>
<dbReference type="NCBIfam" id="NF008377">
    <property type="entry name" value="PRK11172.1"/>
    <property type="match status" value="1"/>
</dbReference>
<evidence type="ECO:0000256" key="3">
    <source>
        <dbReference type="ARBA" id="ARBA00023002"/>
    </source>
</evidence>
<comment type="caution">
    <text evidence="8">The sequence shown here is derived from an EMBL/GenBank/DDBJ whole genome shotgun (WGS) entry which is preliminary data.</text>
</comment>
<keyword evidence="9" id="KW-1185">Reference proteome</keyword>
<dbReference type="InterPro" id="IPR023210">
    <property type="entry name" value="NADP_OxRdtase_dom"/>
</dbReference>
<dbReference type="PROSITE" id="PS00798">
    <property type="entry name" value="ALDOKETO_REDUCTASE_1"/>
    <property type="match status" value="1"/>
</dbReference>
<keyword evidence="2" id="KW-0521">NADP</keyword>
<dbReference type="EMBL" id="PDEA01000001">
    <property type="protein sequence ID" value="PEH87564.1"/>
    <property type="molecule type" value="Genomic_DNA"/>
</dbReference>
<gene>
    <name evidence="8" type="ORF">CRM82_02140</name>
</gene>
<sequence length="278" mass="30105">MTDTLAHPAAAALSVVPPLGLGTFRLKGDVVQQSVRTALELGYRAIDTAQIYENEADVGSAIAASGVPRQDLFLTTKIWVAHLGADALIPSLQQSLEHLRTDHVDLTLIHWPSRDVPLQDSLRALQRARELGLTRHIGVSNFNTALLQQAIDTVGADQIATHQIELSPYLQNRAVVDFARQHGIHTTSYMTLGYGKLLGEPVLAEIATAHSASHAQVALAWAMQHGIAVIPSSTQRAHLQSNLASRTLRLSADDMARIDALERGDRQVSPEGLAPVWD</sequence>
<dbReference type="PANTHER" id="PTHR43827">
    <property type="entry name" value="2,5-DIKETO-D-GLUCONIC ACID REDUCTASE"/>
    <property type="match status" value="1"/>
</dbReference>
<dbReference type="InterPro" id="IPR020471">
    <property type="entry name" value="AKR"/>
</dbReference>
<dbReference type="PROSITE" id="PS00062">
    <property type="entry name" value="ALDOKETO_REDUCTASE_2"/>
    <property type="match status" value="1"/>
</dbReference>
<dbReference type="InterPro" id="IPR036812">
    <property type="entry name" value="NAD(P)_OxRdtase_dom_sf"/>
</dbReference>
<dbReference type="CDD" id="cd19139">
    <property type="entry name" value="AKR_AKR3F2"/>
    <property type="match status" value="1"/>
</dbReference>
<evidence type="ECO:0000256" key="1">
    <source>
        <dbReference type="ARBA" id="ARBA00007905"/>
    </source>
</evidence>
<comment type="similarity">
    <text evidence="1">Belongs to the aldo/keto reductase family.</text>
</comment>
<protein>
    <submittedName>
        <fullName evidence="8">2,5-didehydrogluconate reductase DkgB</fullName>
    </submittedName>
</protein>
<keyword evidence="3" id="KW-0560">Oxidoreductase</keyword>
<accession>A0A2A7UQP1</accession>
<feature type="site" description="Lowers pKa of active site Tyr" evidence="6">
    <location>
        <position position="77"/>
    </location>
</feature>
<evidence type="ECO:0000313" key="8">
    <source>
        <dbReference type="EMBL" id="PEH87564.1"/>
    </source>
</evidence>
<evidence type="ECO:0000256" key="5">
    <source>
        <dbReference type="PIRSR" id="PIRSR000097-2"/>
    </source>
</evidence>
<dbReference type="InterPro" id="IPR018170">
    <property type="entry name" value="Aldo/ket_reductase_CS"/>
</dbReference>
<dbReference type="GeneID" id="80803537"/>
<dbReference type="SUPFAM" id="SSF51430">
    <property type="entry name" value="NAD(P)-linked oxidoreductase"/>
    <property type="match status" value="1"/>
</dbReference>
<dbReference type="PRINTS" id="PR00069">
    <property type="entry name" value="ALDKETRDTASE"/>
</dbReference>
<evidence type="ECO:0000256" key="6">
    <source>
        <dbReference type="PIRSR" id="PIRSR000097-3"/>
    </source>
</evidence>
<dbReference type="Pfam" id="PF00248">
    <property type="entry name" value="Aldo_ket_red"/>
    <property type="match status" value="1"/>
</dbReference>
<reference evidence="9" key="1">
    <citation type="submission" date="2017-09" db="EMBL/GenBank/DDBJ databases">
        <title>FDA dAtabase for Regulatory Grade micrObial Sequences (FDA-ARGOS): Supporting development and validation of Infectious Disease Dx tests.</title>
        <authorList>
            <person name="Minogue T."/>
            <person name="Wolcott M."/>
            <person name="Wasieloski L."/>
            <person name="Aguilar W."/>
            <person name="Moore D."/>
            <person name="Tallon L."/>
            <person name="Sadzewicz L."/>
            <person name="Ott S."/>
            <person name="Zhao X."/>
            <person name="Nagaraj S."/>
            <person name="Vavikolanu K."/>
            <person name="Aluvathingal J."/>
            <person name="Nadendla S."/>
            <person name="Sichtig H."/>
        </authorList>
    </citation>
    <scope>NUCLEOTIDE SEQUENCE [LARGE SCALE GENOMIC DNA]</scope>
    <source>
        <strain evidence="9">FDAARGOS_394</strain>
    </source>
</reference>
<evidence type="ECO:0000256" key="2">
    <source>
        <dbReference type="ARBA" id="ARBA00022857"/>
    </source>
</evidence>
<evidence type="ECO:0000313" key="9">
    <source>
        <dbReference type="Proteomes" id="UP000220246"/>
    </source>
</evidence>
<dbReference type="OrthoDB" id="9804790at2"/>
<feature type="domain" description="NADP-dependent oxidoreductase" evidence="7">
    <location>
        <begin position="18"/>
        <end position="262"/>
    </location>
</feature>
<proteinExistence type="inferred from homology"/>
<evidence type="ECO:0000256" key="4">
    <source>
        <dbReference type="PIRSR" id="PIRSR000097-1"/>
    </source>
</evidence>